<feature type="domain" description="Lipocalin/cytosolic fatty-acid binding" evidence="3">
    <location>
        <begin position="757"/>
        <end position="888"/>
    </location>
</feature>
<feature type="domain" description="Lipocalin/cytosolic fatty-acid binding" evidence="4">
    <location>
        <begin position="2010"/>
        <end position="2135"/>
    </location>
</feature>
<feature type="domain" description="Lipocalin/cytosolic fatty-acid binding" evidence="4">
    <location>
        <begin position="1472"/>
        <end position="1596"/>
    </location>
</feature>
<feature type="chain" id="PRO_5047085548" evidence="2">
    <location>
        <begin position="18"/>
        <end position="3448"/>
    </location>
</feature>
<dbReference type="InterPro" id="IPR012674">
    <property type="entry name" value="Calycin"/>
</dbReference>
<dbReference type="PANTHER" id="PTHR10612:SF34">
    <property type="entry name" value="APOLIPOPROTEIN D"/>
    <property type="match status" value="1"/>
</dbReference>
<feature type="domain" description="Lipocalin/cytosolic fatty-acid binding" evidence="3">
    <location>
        <begin position="1837"/>
        <end position="1976"/>
    </location>
</feature>
<feature type="domain" description="Lipocalin/cytosolic fatty-acid binding" evidence="4">
    <location>
        <begin position="2913"/>
        <end position="3035"/>
    </location>
</feature>
<dbReference type="Pfam" id="PF00061">
    <property type="entry name" value="Lipocalin"/>
    <property type="match status" value="11"/>
</dbReference>
<feature type="domain" description="Lipocalin/cytosolic fatty-acid binding" evidence="3">
    <location>
        <begin position="576"/>
        <end position="706"/>
    </location>
</feature>
<dbReference type="PROSITE" id="PS00213">
    <property type="entry name" value="LIPOCALIN"/>
    <property type="match status" value="5"/>
</dbReference>
<feature type="domain" description="Lipocalin/cytosolic fatty-acid binding" evidence="3">
    <location>
        <begin position="1297"/>
        <end position="1436"/>
    </location>
</feature>
<evidence type="ECO:0000259" key="3">
    <source>
        <dbReference type="Pfam" id="PF00061"/>
    </source>
</evidence>
<dbReference type="GeneID" id="113399468"/>
<feature type="domain" description="Lipocalin/cytosolic fatty-acid binding" evidence="4">
    <location>
        <begin position="929"/>
        <end position="1054"/>
    </location>
</feature>
<evidence type="ECO:0000313" key="6">
    <source>
        <dbReference type="RefSeq" id="XP_064074025.1"/>
    </source>
</evidence>
<evidence type="ECO:0000259" key="4">
    <source>
        <dbReference type="Pfam" id="PF08212"/>
    </source>
</evidence>
<dbReference type="Proteomes" id="UP001652626">
    <property type="component" value="Chromosome 19"/>
</dbReference>
<dbReference type="SUPFAM" id="SSF50814">
    <property type="entry name" value="Lipocalins"/>
    <property type="match status" value="19"/>
</dbReference>
<name>A0ABM4ARW0_VANTA</name>
<evidence type="ECO:0000313" key="5">
    <source>
        <dbReference type="Proteomes" id="UP001652626"/>
    </source>
</evidence>
<feature type="domain" description="Lipocalin/cytosolic fatty-acid binding" evidence="3">
    <location>
        <begin position="2558"/>
        <end position="2684"/>
    </location>
</feature>
<feature type="signal peptide" evidence="2">
    <location>
        <begin position="1"/>
        <end position="17"/>
    </location>
</feature>
<dbReference type="Gene3D" id="2.40.128.20">
    <property type="match status" value="19"/>
</dbReference>
<gene>
    <name evidence="6" type="primary">LOC113399468</name>
</gene>
<feature type="domain" description="Lipocalin/cytosolic fatty-acid binding" evidence="3">
    <location>
        <begin position="1655"/>
        <end position="1798"/>
    </location>
</feature>
<accession>A0ABM4ARW0</accession>
<protein>
    <submittedName>
        <fullName evidence="6">Uncharacterized protein LOC113399468</fullName>
    </submittedName>
</protein>
<feature type="domain" description="Lipocalin/cytosolic fatty-acid binding" evidence="4">
    <location>
        <begin position="392"/>
        <end position="521"/>
    </location>
</feature>
<dbReference type="CDD" id="cd00301">
    <property type="entry name" value="lipocalin_FABP"/>
    <property type="match status" value="2"/>
</dbReference>
<keyword evidence="1" id="KW-1015">Disulfide bond</keyword>
<feature type="domain" description="Lipocalin/cytosolic fatty-acid binding" evidence="4">
    <location>
        <begin position="3268"/>
        <end position="3398"/>
    </location>
</feature>
<feature type="domain" description="Lipocalin/cytosolic fatty-acid binding" evidence="3">
    <location>
        <begin position="2195"/>
        <end position="2311"/>
    </location>
</feature>
<dbReference type="PRINTS" id="PR01273">
    <property type="entry name" value="INVTBRTCOLOR"/>
</dbReference>
<sequence length="3448" mass="386329">MFLLVLSFIGCLGLSSAQILQNGQCDPQIPLVQNFSLENFEGQWFVLRRAANQIFKGDCASLEITQNNTAINLYNRVVNENFLEEVRGTATVESGTAKFTITADSETLDFWILRTDYENFALAYSCVNQGLNQRNVYIWQLGKQNVFPNDMMEGLMNQTLITVVDIVLEDLIPVDHSATACTTLSEIPPGQPIVFPGQCNANMAVVEQFDVARFMGVWHEVSSYYSANALGTCNRAEYTLSGGLVNVVNSQVVNQRLDTISGTARLNSTDNSARLLVTLEVTPGVFVDSPLWILATDYTSYAISYTCIDLPNNQRRVNAWTVSRSRELTPAAELAVNRVIRSELDLNNRYFIKADQSNAGCFFFPEPDANRPVTFRGQCDDSIPAMPAFDPVRYMGLWHNIQSYPSVFQPGTCNNALYTLNDGIVDVFNTQVINQRLDTINGVARLASTDGTAKLIVSFPVAGTNLNTSTDYWVLDTDYTSYALVYTCFNINNDEKQVMSWKLSRTKQLSSAAVTTINNIISTIPVLDQRYYVENDQSTSGCFYYPEPQPGVPVMFPGQCENTIQATSSFNLTRFQGTWYEVQAYPKEQQPGQCIYHTFTTSSNNGFSLMTSSVNDQFLEISNSNVLLASNDGSARMTITIRVNNQDIVIPYWILDTDYENYALAYSCVNVNQDFRAVYSWKLSRTKQLSQESNVAISNTISRVTVLEERYYEDVDQSSTACFYLPELPPGEPVILNGQCDQNIPVVQTFNASAYLGRWRLIESYASDFQNGSCNDATYTLSTDNTVLVYNTQVLNQELYTINGTAVLASNDNTGKLLVTFPNAPGPSEYWILDTDYTSYSLVYSCQNIDNQQRRVWSWKLSRTRELTPTAIQNMNRIINTVEVLNNRYYTAISHADNDCFYYPITSPNTPVIFRGQCDTNINVISNFDAVRYVGLWHDTASYPTRFQEGTCNNAFYTLVDGAVDVFNTQVINQRLDTMRGSARLATTDGTAKLIVSFPIAGTDMQTETPYWVLTTDYISYALVYTCVNLNDEYRQVWSWKLSRTKSLTPNAVTAINNVVNTIPVLDNRYYESKDQSREGCFYYPEPQPDVPVVFPGQCDLTIPAIANFNMTAFQGNWYEIEAYPKDQQTGQCINHQYSSPSNNIMDLVSSSILNQILGVTNSRVTFTSAQDSSGRLTITLTSGGSVITIPFWILSTDYVSYALAYSCVNRNDDFTGVYSWKLSRTKQLTAAANNAINSAIDNVVVLDNRYYERIDQSDEACFYLPDAVPNQPVEFEGQCDENISVVQAFNASRYLGRWRLIESYPEPSQVGECNDATYSLSADGSTVDVYNTQVRNQQLDTINGTAVVASNDGSAKLLVYFPGTATPAPYWVLDTDYDSFALVYSCRNLDNNRRRVTSWKLSRTSQLTANAVERINQVVNRINVLNSRYYARVDQSDAACFYYPSPSVGPVIFRGQCDETIPVVTNFNAVAYSGLWHDTASYPTQFQEGTCNNALYTLVDGTVDVFNTQVINQRLDTMRGVARLATTDGTAKLIVSFPIAGTTQTTETPYWVLATDYQSYSLVYTCVNINSEQRQVWSWKLSRTKTLAPNAVTAINNVVNTIPVLDNRYYESKDQSREGCFYYPEPQPDVPVVFPGQCDLTIPAIANFNMTAFQGNWYEIEAYPKDQQTGQCINHQYSSPSNNIMDLVSSSILNQILGVTNSRVTFTSALDSSGRLTITLTSGGSVITIPFWILSTDYVSYALAYSCVNRNDDFTGVYSWKLSRTKQLTAAANNAINSVIENVVVLDNRYYERIDQSDEACFYLPDAVPNQPVEFEGQCDENISVVQAFNASRYLGRWRLIESYPEPSQVGECNDATYSLSADGSTVDVYNTQVRNQQLDTINGTAVVASNDGSAKLLVYFPGTATPAPYWVLDTDYDSFALVYSCRNIDNNRRRVTSWKLSRTSQLTANAVERINQVVNRINVLNSRYYARVDQSDAACFYYPTPGLSTPVFRGQCDDNIPVVTNFNAASYLGLWHNIQSYPSQFQGGSCNNAYYSLGDGVVDVFNTQVVNQSLDTMTGVAVFATAPNIGKLIVSFPIAGTNFTTETPYWVLATDYLSYSLVYTCVNIDEDYRMVWSWKLSRTKQLTAAAATAINAVTNTIPVLDERYYNPNDQTDQGCFYYPEPQPGKPVVFPGQCDQNIQAIPNFNMTAFQGAWYEISAYPKEQQSGQCINHVYSLDSSNSLNLVSSNVIDQIFGVTNSRVTFASAQDSSGRLTITLTSGGSNIVIPFWILDTDYTDYALAYSCVNNVESNSRAVYSWKLSKSKTLSAAGNTAIDDKIAQIDVLDERYYESIDQSDRACFFLPDVRPGEPVLFNGQCDPNIPVVQNFRPDAYTGLWRMIETYTSDFQSVQGSCIDATYTLTPAGTVDVYNTQVINQALDTITGNATLATTDGSAKLLVNFPTTTQSSDYWILDTDYTSFALVYSCRNINPQQRRVWSWKLSRTRELSATATQRINQVMSTIDVLNERYYNRIDHSDTGCFYFPTPDGNPVVFRGQCDENIPVVTNFNAASYMNTWYDIESYPVRFQDGTCPTATYTLNSTGVEVFNTQVVGQQLDTIEGFAVPATTDNSAKLIVSFPIAGTDLTTNSPYWVLATDYTNYAFVYSCVNINEEYRRVGSWKLSRSKSLTPASNTAINNVINTIPVLRQDYYLTRGHTDENCFYYPDNNGGPVVQDGQCDFSNLNIVTTFNSNAFSGPWYEISRYPSELQEGECVSNEFNTINQEFRLTQRIVNNERESIYSGPVTLSNDGRGVLTVNLTNDEGDTFETTLYVLDVDYTDYALLYGCRNINNTNKQVYSWKLSRAQSGLSTNANNRINQIVSTTRELFENYYDETDQELSGCFYYPVFTEQPANIELLGPCDQTIRAKANFNVTAYLGKWYEITSYPQPFQSGECARARYSTGTGATVNVFNTQVINRKLDVQTATAVVASTDGSGLLDVTFVLDNGVTNVVNYYVLETDYTSFALVYSCRNLPTGRRQVTSWKLSRSTTLPSQAEPIINNIIDNTQGLRNEYDVATDQSEEACFYIPDVNKNEAPLFRGQCGDIQGVQNFDVQKYLGWWHEIESYTTDNNRGTCVSSRFEQIGNEYQIIDTNVFDLNAQVNTSTVTVSTNGRIRKSYSNGEIIDMWVLATDYETYSLLYSCENVDSQYRRVWSAKHSKTRTLSENAQNAMNSVIEATETLEAQFYQPVDQSDTACFHYPTPNGIQVILPGQCDLGIPVLQDFKPAEYSGTWYQIERYPQLYENGTCVGARYTLDENTGVVTVLNWQVIDGVLDTIEGTATVNSTDGSAKLIVNLPSRDEDAEDTPMKSMELYVLTTDYISYSLAYSCINVGPYERAVGVWKLSRTRTMTADGDAKINAHLETRQELHQPYFVRVEQQDDCAEPSSANLFKSSIIIILICSIMQRLL</sequence>
<evidence type="ECO:0000256" key="1">
    <source>
        <dbReference type="ARBA" id="ARBA00023157"/>
    </source>
</evidence>
<dbReference type="PANTHER" id="PTHR10612">
    <property type="entry name" value="APOLIPOPROTEIN D"/>
    <property type="match status" value="1"/>
</dbReference>
<organism evidence="5 6">
    <name type="scientific">Vanessa tameamea</name>
    <name type="common">Kamehameha butterfly</name>
    <dbReference type="NCBI Taxonomy" id="334116"/>
    <lineage>
        <taxon>Eukaryota</taxon>
        <taxon>Metazoa</taxon>
        <taxon>Ecdysozoa</taxon>
        <taxon>Arthropoda</taxon>
        <taxon>Hexapoda</taxon>
        <taxon>Insecta</taxon>
        <taxon>Pterygota</taxon>
        <taxon>Neoptera</taxon>
        <taxon>Endopterygota</taxon>
        <taxon>Lepidoptera</taxon>
        <taxon>Glossata</taxon>
        <taxon>Ditrysia</taxon>
        <taxon>Papilionoidea</taxon>
        <taxon>Nymphalidae</taxon>
        <taxon>Nymphalinae</taxon>
        <taxon>Vanessa</taxon>
    </lineage>
</organism>
<dbReference type="InterPro" id="IPR003057">
    <property type="entry name" value="Invtbrt_color"/>
</dbReference>
<keyword evidence="5" id="KW-1185">Reference proteome</keyword>
<dbReference type="InterPro" id="IPR022272">
    <property type="entry name" value="Lipocalin_CS"/>
</dbReference>
<dbReference type="RefSeq" id="XP_064074025.1">
    <property type="nucleotide sequence ID" value="XM_064217955.1"/>
</dbReference>
<feature type="domain" description="Lipocalin/cytosolic fatty-acid binding" evidence="3">
    <location>
        <begin position="216"/>
        <end position="332"/>
    </location>
</feature>
<feature type="domain" description="Lipocalin/cytosolic fatty-acid binding" evidence="3">
    <location>
        <begin position="42"/>
        <end position="155"/>
    </location>
</feature>
<feature type="domain" description="Lipocalin/cytosolic fatty-acid binding" evidence="3">
    <location>
        <begin position="1115"/>
        <end position="1257"/>
    </location>
</feature>
<reference evidence="6" key="1">
    <citation type="submission" date="2025-08" db="UniProtKB">
        <authorList>
            <consortium name="RefSeq"/>
        </authorList>
    </citation>
    <scope>IDENTIFICATION</scope>
    <source>
        <tissue evidence="6">Whole body</tissue>
    </source>
</reference>
<dbReference type="InterPro" id="IPR000566">
    <property type="entry name" value="Lipocln_cytosolic_FA-bd_dom"/>
</dbReference>
<evidence type="ECO:0000256" key="2">
    <source>
        <dbReference type="SAM" id="SignalP"/>
    </source>
</evidence>
<keyword evidence="2" id="KW-0732">Signal</keyword>
<proteinExistence type="predicted"/>
<dbReference type="Pfam" id="PF08212">
    <property type="entry name" value="Lipocalin_2"/>
    <property type="match status" value="6"/>
</dbReference>
<feature type="domain" description="Lipocalin/cytosolic fatty-acid binding" evidence="3">
    <location>
        <begin position="2378"/>
        <end position="2512"/>
    </location>
</feature>